<organism evidence="1 2">
    <name type="scientific">Burkholderia multivorans</name>
    <dbReference type="NCBI Taxonomy" id="87883"/>
    <lineage>
        <taxon>Bacteria</taxon>
        <taxon>Pseudomonadati</taxon>
        <taxon>Pseudomonadota</taxon>
        <taxon>Betaproteobacteria</taxon>
        <taxon>Burkholderiales</taxon>
        <taxon>Burkholderiaceae</taxon>
        <taxon>Burkholderia</taxon>
        <taxon>Burkholderia cepacia complex</taxon>
    </lineage>
</organism>
<dbReference type="AlphaFoldDB" id="A0A2S9N3X6"/>
<comment type="caution">
    <text evidence="1">The sequence shown here is derived from an EMBL/GenBank/DDBJ whole genome shotgun (WGS) entry which is preliminary data.</text>
</comment>
<evidence type="ECO:0000313" key="1">
    <source>
        <dbReference type="EMBL" id="PRF67342.1"/>
    </source>
</evidence>
<protein>
    <submittedName>
        <fullName evidence="1">Uncharacterized protein</fullName>
    </submittedName>
</protein>
<sequence>MAGGWTPASTAIGYATRVELRDTKIREMSLRIQLSGPGGQGNRKCVCGSQVSLAASTFVHLRARLQGPDRLATLHCGTSRARSYRSQLRPHSG</sequence>
<evidence type="ECO:0000313" key="2">
    <source>
        <dbReference type="Proteomes" id="UP000238982"/>
    </source>
</evidence>
<proteinExistence type="predicted"/>
<name>A0A2S9N3X6_9BURK</name>
<gene>
    <name evidence="1" type="ORF">C6Q15_00130</name>
</gene>
<dbReference type="EMBL" id="PVGH01000002">
    <property type="protein sequence ID" value="PRF67342.1"/>
    <property type="molecule type" value="Genomic_DNA"/>
</dbReference>
<accession>A0A2S9N3X6</accession>
<reference evidence="1 2" key="1">
    <citation type="submission" date="2018-03" db="EMBL/GenBank/DDBJ databases">
        <authorList>
            <person name="Keele B.F."/>
        </authorList>
    </citation>
    <scope>NUCLEOTIDE SEQUENCE [LARGE SCALE GENOMIC DNA]</scope>
    <source>
        <strain evidence="1 2">AU19729</strain>
    </source>
</reference>
<dbReference type="Proteomes" id="UP000238982">
    <property type="component" value="Unassembled WGS sequence"/>
</dbReference>